<dbReference type="AlphaFoldDB" id="A0AAV4V4Z2"/>
<organism evidence="2 3">
    <name type="scientific">Caerostris extrusa</name>
    <name type="common">Bark spider</name>
    <name type="synonym">Caerostris bankana</name>
    <dbReference type="NCBI Taxonomy" id="172846"/>
    <lineage>
        <taxon>Eukaryota</taxon>
        <taxon>Metazoa</taxon>
        <taxon>Ecdysozoa</taxon>
        <taxon>Arthropoda</taxon>
        <taxon>Chelicerata</taxon>
        <taxon>Arachnida</taxon>
        <taxon>Araneae</taxon>
        <taxon>Araneomorphae</taxon>
        <taxon>Entelegynae</taxon>
        <taxon>Araneoidea</taxon>
        <taxon>Araneidae</taxon>
        <taxon>Caerostris</taxon>
    </lineage>
</organism>
<evidence type="ECO:0000256" key="1">
    <source>
        <dbReference type="SAM" id="MobiDB-lite"/>
    </source>
</evidence>
<reference evidence="2 3" key="1">
    <citation type="submission" date="2021-06" db="EMBL/GenBank/DDBJ databases">
        <title>Caerostris extrusa draft genome.</title>
        <authorList>
            <person name="Kono N."/>
            <person name="Arakawa K."/>
        </authorList>
    </citation>
    <scope>NUCLEOTIDE SEQUENCE [LARGE SCALE GENOMIC DNA]</scope>
</reference>
<feature type="region of interest" description="Disordered" evidence="1">
    <location>
        <begin position="189"/>
        <end position="282"/>
    </location>
</feature>
<feature type="compositionally biased region" description="Acidic residues" evidence="1">
    <location>
        <begin position="222"/>
        <end position="233"/>
    </location>
</feature>
<dbReference type="Proteomes" id="UP001054945">
    <property type="component" value="Unassembled WGS sequence"/>
</dbReference>
<feature type="region of interest" description="Disordered" evidence="1">
    <location>
        <begin position="137"/>
        <end position="157"/>
    </location>
</feature>
<evidence type="ECO:0000313" key="2">
    <source>
        <dbReference type="EMBL" id="GIY65186.1"/>
    </source>
</evidence>
<name>A0AAV4V4Z2_CAEEX</name>
<sequence length="282" mass="32398">MGIMKNIILCLKNRKANLVIMTVFLTANLTLAGMSVDFLNTREVISILYALNMKFAIEAVGFQKSQSKHCDEECHPKKLVTDFFGVYVHRRGLFYRNRKVCAVGKRQFTRSFLLRGGSQSFKAFEYSLLNGKKDEKRMEDTTLHSGSSSGLRRKRSSLKGPKEFFRTVKKSLAKATKILKSENALNLKKKMESEDETDDEDESEEENAALHGKNLYDSKMESEDETDEEDESEEKNAAFHGKNLYDSKRENEIDEKDSKISFDEEIDHVPLYNNKTEDEGNR</sequence>
<proteinExistence type="predicted"/>
<comment type="caution">
    <text evidence="2">The sequence shown here is derived from an EMBL/GenBank/DDBJ whole genome shotgun (WGS) entry which is preliminary data.</text>
</comment>
<accession>A0AAV4V4Z2</accession>
<keyword evidence="3" id="KW-1185">Reference proteome</keyword>
<protein>
    <submittedName>
        <fullName evidence="2">Uncharacterized protein</fullName>
    </submittedName>
</protein>
<dbReference type="EMBL" id="BPLR01013974">
    <property type="protein sequence ID" value="GIY65186.1"/>
    <property type="molecule type" value="Genomic_DNA"/>
</dbReference>
<gene>
    <name evidence="2" type="primary">AVEN_201979_1</name>
    <name evidence="2" type="ORF">CEXT_768851</name>
</gene>
<feature type="compositionally biased region" description="Basic and acidic residues" evidence="1">
    <location>
        <begin position="243"/>
        <end position="262"/>
    </location>
</feature>
<evidence type="ECO:0000313" key="3">
    <source>
        <dbReference type="Proteomes" id="UP001054945"/>
    </source>
</evidence>
<feature type="compositionally biased region" description="Acidic residues" evidence="1">
    <location>
        <begin position="193"/>
        <end position="207"/>
    </location>
</feature>